<keyword evidence="1" id="KW-0175">Coiled coil</keyword>
<feature type="transmembrane region" description="Helical" evidence="3">
    <location>
        <begin position="65"/>
        <end position="89"/>
    </location>
</feature>
<sequence length="167" mass="18963">MLTSSDTNLAKSTTSAPDGESLSRWWTNVYYYYLTIGIIGGIGCGLIYLPAIVSVGYYFEEKRSFAMGIAVCGSGLGTVVFPFVLPWIMNRFFSNNYKDALLFESVLIFLCIFFGLLMIPLPIEPSEQRRLRIKLQKEAKKQVKKTITNIENENKQAKQSITEHERI</sequence>
<evidence type="ECO:0000256" key="2">
    <source>
        <dbReference type="SAM" id="MobiDB-lite"/>
    </source>
</evidence>
<dbReference type="PANTHER" id="PTHR11360:SF284">
    <property type="entry name" value="EG:103B4.3 PROTEIN-RELATED"/>
    <property type="match status" value="1"/>
</dbReference>
<dbReference type="SUPFAM" id="SSF103473">
    <property type="entry name" value="MFS general substrate transporter"/>
    <property type="match status" value="1"/>
</dbReference>
<proteinExistence type="predicted"/>
<feature type="coiled-coil region" evidence="1">
    <location>
        <begin position="133"/>
        <end position="167"/>
    </location>
</feature>
<keyword evidence="3" id="KW-1133">Transmembrane helix</keyword>
<reference evidence="4" key="1">
    <citation type="submission" date="2021-02" db="EMBL/GenBank/DDBJ databases">
        <authorList>
            <person name="Nowell W R."/>
        </authorList>
    </citation>
    <scope>NUCLEOTIDE SEQUENCE</scope>
</reference>
<dbReference type="Gene3D" id="1.20.1250.20">
    <property type="entry name" value="MFS general substrate transporter like domains"/>
    <property type="match status" value="1"/>
</dbReference>
<dbReference type="InterPro" id="IPR050327">
    <property type="entry name" value="Proton-linked_MCT"/>
</dbReference>
<dbReference type="AlphaFoldDB" id="A0A8S2V2M5"/>
<comment type="caution">
    <text evidence="4">The sequence shown here is derived from an EMBL/GenBank/DDBJ whole genome shotgun (WGS) entry which is preliminary data.</text>
</comment>
<organism evidence="4 5">
    <name type="scientific">Rotaria magnacalcarata</name>
    <dbReference type="NCBI Taxonomy" id="392030"/>
    <lineage>
        <taxon>Eukaryota</taxon>
        <taxon>Metazoa</taxon>
        <taxon>Spiralia</taxon>
        <taxon>Gnathifera</taxon>
        <taxon>Rotifera</taxon>
        <taxon>Eurotatoria</taxon>
        <taxon>Bdelloidea</taxon>
        <taxon>Philodinida</taxon>
        <taxon>Philodinidae</taxon>
        <taxon>Rotaria</taxon>
    </lineage>
</organism>
<feature type="region of interest" description="Disordered" evidence="2">
    <location>
        <begin position="1"/>
        <end position="20"/>
    </location>
</feature>
<dbReference type="Pfam" id="PF07690">
    <property type="entry name" value="MFS_1"/>
    <property type="match status" value="1"/>
</dbReference>
<dbReference type="EMBL" id="CAJOBI010049281">
    <property type="protein sequence ID" value="CAF4363698.1"/>
    <property type="molecule type" value="Genomic_DNA"/>
</dbReference>
<name>A0A8S2V2M5_9BILA</name>
<dbReference type="InterPro" id="IPR036259">
    <property type="entry name" value="MFS_trans_sf"/>
</dbReference>
<keyword evidence="3" id="KW-0472">Membrane</keyword>
<dbReference type="Proteomes" id="UP000676336">
    <property type="component" value="Unassembled WGS sequence"/>
</dbReference>
<evidence type="ECO:0000313" key="4">
    <source>
        <dbReference type="EMBL" id="CAF4363698.1"/>
    </source>
</evidence>
<keyword evidence="3" id="KW-0812">Transmembrane</keyword>
<evidence type="ECO:0000256" key="3">
    <source>
        <dbReference type="SAM" id="Phobius"/>
    </source>
</evidence>
<feature type="transmembrane region" description="Helical" evidence="3">
    <location>
        <begin position="101"/>
        <end position="123"/>
    </location>
</feature>
<dbReference type="PANTHER" id="PTHR11360">
    <property type="entry name" value="MONOCARBOXYLATE TRANSPORTER"/>
    <property type="match status" value="1"/>
</dbReference>
<dbReference type="GO" id="GO:0008028">
    <property type="term" value="F:monocarboxylic acid transmembrane transporter activity"/>
    <property type="evidence" value="ECO:0007669"/>
    <property type="project" value="TreeGrafter"/>
</dbReference>
<feature type="compositionally biased region" description="Polar residues" evidence="2">
    <location>
        <begin position="1"/>
        <end position="16"/>
    </location>
</feature>
<accession>A0A8S2V2M5</accession>
<gene>
    <name evidence="4" type="ORF">SMN809_LOCUS28817</name>
</gene>
<evidence type="ECO:0000313" key="5">
    <source>
        <dbReference type="Proteomes" id="UP000676336"/>
    </source>
</evidence>
<protein>
    <submittedName>
        <fullName evidence="4">Uncharacterized protein</fullName>
    </submittedName>
</protein>
<feature type="transmembrane region" description="Helical" evidence="3">
    <location>
        <begin position="30"/>
        <end position="53"/>
    </location>
</feature>
<dbReference type="InterPro" id="IPR011701">
    <property type="entry name" value="MFS"/>
</dbReference>
<evidence type="ECO:0000256" key="1">
    <source>
        <dbReference type="SAM" id="Coils"/>
    </source>
</evidence>